<name>A0A9W6MCQ6_9ACTN</name>
<evidence type="ECO:0000256" key="1">
    <source>
        <dbReference type="SAM" id="MobiDB-lite"/>
    </source>
</evidence>
<proteinExistence type="predicted"/>
<comment type="caution">
    <text evidence="2">The sequence shown here is derived from an EMBL/GenBank/DDBJ whole genome shotgun (WGS) entry which is preliminary data.</text>
</comment>
<gene>
    <name evidence="2" type="ORF">GCM10017600_26880</name>
</gene>
<accession>A0A9W6MCQ6</accession>
<evidence type="ECO:0000313" key="2">
    <source>
        <dbReference type="EMBL" id="GLK09282.1"/>
    </source>
</evidence>
<feature type="region of interest" description="Disordered" evidence="1">
    <location>
        <begin position="54"/>
        <end position="98"/>
    </location>
</feature>
<dbReference type="AlphaFoldDB" id="A0A9W6MCQ6"/>
<reference evidence="2" key="1">
    <citation type="journal article" date="2014" name="Int. J. Syst. Evol. Microbiol.">
        <title>Complete genome sequence of Corynebacterium casei LMG S-19264T (=DSM 44701T), isolated from a smear-ripened cheese.</title>
        <authorList>
            <consortium name="US DOE Joint Genome Institute (JGI-PGF)"/>
            <person name="Walter F."/>
            <person name="Albersmeier A."/>
            <person name="Kalinowski J."/>
            <person name="Ruckert C."/>
        </authorList>
    </citation>
    <scope>NUCLEOTIDE SEQUENCE</scope>
    <source>
        <strain evidence="2">VKM Ac-2007</strain>
    </source>
</reference>
<organism evidence="2 3">
    <name type="scientific">Streptosporangium carneum</name>
    <dbReference type="NCBI Taxonomy" id="47481"/>
    <lineage>
        <taxon>Bacteria</taxon>
        <taxon>Bacillati</taxon>
        <taxon>Actinomycetota</taxon>
        <taxon>Actinomycetes</taxon>
        <taxon>Streptosporangiales</taxon>
        <taxon>Streptosporangiaceae</taxon>
        <taxon>Streptosporangium</taxon>
    </lineage>
</organism>
<keyword evidence="3" id="KW-1185">Reference proteome</keyword>
<dbReference type="Proteomes" id="UP001143474">
    <property type="component" value="Unassembled WGS sequence"/>
</dbReference>
<dbReference type="EMBL" id="BSEV01000004">
    <property type="protein sequence ID" value="GLK09282.1"/>
    <property type="molecule type" value="Genomic_DNA"/>
</dbReference>
<sequence>MRPHDLRPTFACQLSEASGHTRAELEHRLGHANDRYLKLCANPPGDVAAAYVEDLWPTGPGGPSDRAADASSGPLSRDRPLPGLLGPPPSRTTIGAERARRLPHVSVCRRLPSSVAAVTRP</sequence>
<evidence type="ECO:0000313" key="3">
    <source>
        <dbReference type="Proteomes" id="UP001143474"/>
    </source>
</evidence>
<protein>
    <submittedName>
        <fullName evidence="2">Uncharacterized protein</fullName>
    </submittedName>
</protein>
<reference evidence="2" key="2">
    <citation type="submission" date="2023-01" db="EMBL/GenBank/DDBJ databases">
        <authorList>
            <person name="Sun Q."/>
            <person name="Evtushenko L."/>
        </authorList>
    </citation>
    <scope>NUCLEOTIDE SEQUENCE</scope>
    <source>
        <strain evidence="2">VKM Ac-2007</strain>
    </source>
</reference>